<gene>
    <name evidence="5 8" type="primary">dut</name>
    <name evidence="8" type="ORF">JEQ47_13740</name>
</gene>
<evidence type="ECO:0000256" key="1">
    <source>
        <dbReference type="ARBA" id="ARBA00006581"/>
    </source>
</evidence>
<dbReference type="Gene3D" id="2.70.40.10">
    <property type="match status" value="1"/>
</dbReference>
<organism evidence="8 9">
    <name type="scientific">Devosia sediminis</name>
    <dbReference type="NCBI Taxonomy" id="2798801"/>
    <lineage>
        <taxon>Bacteria</taxon>
        <taxon>Pseudomonadati</taxon>
        <taxon>Pseudomonadota</taxon>
        <taxon>Alphaproteobacteria</taxon>
        <taxon>Hyphomicrobiales</taxon>
        <taxon>Devosiaceae</taxon>
        <taxon>Devosia</taxon>
    </lineage>
</organism>
<comment type="similarity">
    <text evidence="1 5">Belongs to the dUTPase family.</text>
</comment>
<evidence type="ECO:0000256" key="4">
    <source>
        <dbReference type="ARBA" id="ARBA00047686"/>
    </source>
</evidence>
<dbReference type="InterPro" id="IPR008181">
    <property type="entry name" value="dUTPase"/>
</dbReference>
<dbReference type="NCBIfam" id="NF001862">
    <property type="entry name" value="PRK00601.1"/>
    <property type="match status" value="1"/>
</dbReference>
<reference evidence="8" key="1">
    <citation type="submission" date="2020-12" db="EMBL/GenBank/DDBJ databases">
        <title>Devosia sp. MSA67 isolated from Mo River.</title>
        <authorList>
            <person name="Ma F."/>
            <person name="Zi Z."/>
        </authorList>
    </citation>
    <scope>NUCLEOTIDE SEQUENCE</scope>
    <source>
        <strain evidence="8">MSA67</strain>
    </source>
</reference>
<dbReference type="GO" id="GO:0000287">
    <property type="term" value="F:magnesium ion binding"/>
    <property type="evidence" value="ECO:0007669"/>
    <property type="project" value="UniProtKB-UniRule"/>
</dbReference>
<dbReference type="PANTHER" id="PTHR11241:SF0">
    <property type="entry name" value="DEOXYURIDINE 5'-TRIPHOSPHATE NUCLEOTIDOHYDROLASE"/>
    <property type="match status" value="1"/>
</dbReference>
<dbReference type="InterPro" id="IPR033704">
    <property type="entry name" value="dUTPase_trimeric"/>
</dbReference>
<comment type="caution">
    <text evidence="8">The sequence shown here is derived from an EMBL/GenBank/DDBJ whole genome shotgun (WGS) entry which is preliminary data.</text>
</comment>
<dbReference type="NCBIfam" id="TIGR00576">
    <property type="entry name" value="dut"/>
    <property type="match status" value="1"/>
</dbReference>
<evidence type="ECO:0000256" key="5">
    <source>
        <dbReference type="HAMAP-Rule" id="MF_00116"/>
    </source>
</evidence>
<feature type="compositionally biased region" description="Low complexity" evidence="6">
    <location>
        <begin position="26"/>
        <end position="35"/>
    </location>
</feature>
<feature type="compositionally biased region" description="Basic and acidic residues" evidence="6">
    <location>
        <begin position="118"/>
        <end position="136"/>
    </location>
</feature>
<dbReference type="EC" id="3.6.1.23" evidence="5"/>
<evidence type="ECO:0000256" key="6">
    <source>
        <dbReference type="SAM" id="MobiDB-lite"/>
    </source>
</evidence>
<comment type="caution">
    <text evidence="5">Lacks conserved residue(s) required for the propagation of feature annotation.</text>
</comment>
<feature type="domain" description="dUTPase-like" evidence="7">
    <location>
        <begin position="233"/>
        <end position="365"/>
    </location>
</feature>
<feature type="binding site" evidence="5">
    <location>
        <begin position="303"/>
        <end position="305"/>
    </location>
    <ligand>
        <name>substrate</name>
    </ligand>
</feature>
<dbReference type="PANTHER" id="PTHR11241">
    <property type="entry name" value="DEOXYURIDINE 5'-TRIPHOSPHATE NUCLEOTIDOHYDROLASE"/>
    <property type="match status" value="1"/>
</dbReference>
<comment type="pathway">
    <text evidence="5">Pyrimidine metabolism; dUMP biosynthesis; dUMP from dCTP (dUTP route): step 2/2.</text>
</comment>
<evidence type="ECO:0000256" key="2">
    <source>
        <dbReference type="ARBA" id="ARBA00022801"/>
    </source>
</evidence>
<keyword evidence="5" id="KW-0460">Magnesium</keyword>
<keyword evidence="3 5" id="KW-0546">Nucleotide metabolism</keyword>
<name>A0A934IS46_9HYPH</name>
<proteinExistence type="inferred from homology"/>
<evidence type="ECO:0000313" key="8">
    <source>
        <dbReference type="EMBL" id="MBJ3785783.1"/>
    </source>
</evidence>
<feature type="region of interest" description="Disordered" evidence="6">
    <location>
        <begin position="1"/>
        <end position="81"/>
    </location>
</feature>
<dbReference type="SUPFAM" id="SSF51283">
    <property type="entry name" value="dUTPase-like"/>
    <property type="match status" value="1"/>
</dbReference>
<dbReference type="EMBL" id="JAEKMH010000003">
    <property type="protein sequence ID" value="MBJ3785783.1"/>
    <property type="molecule type" value="Genomic_DNA"/>
</dbReference>
<comment type="catalytic activity">
    <reaction evidence="4 5">
        <text>dUTP + H2O = dUMP + diphosphate + H(+)</text>
        <dbReference type="Rhea" id="RHEA:10248"/>
        <dbReference type="ChEBI" id="CHEBI:15377"/>
        <dbReference type="ChEBI" id="CHEBI:15378"/>
        <dbReference type="ChEBI" id="CHEBI:33019"/>
        <dbReference type="ChEBI" id="CHEBI:61555"/>
        <dbReference type="ChEBI" id="CHEBI:246422"/>
        <dbReference type="EC" id="3.6.1.23"/>
    </reaction>
</comment>
<dbReference type="InterPro" id="IPR036157">
    <property type="entry name" value="dUTPase-like_sf"/>
</dbReference>
<protein>
    <recommendedName>
        <fullName evidence="5">Deoxyuridine 5'-triphosphate nucleotidohydrolase</fullName>
        <shortName evidence="5">dUTPase</shortName>
        <ecNumber evidence="5">3.6.1.23</ecNumber>
    </recommendedName>
    <alternativeName>
        <fullName evidence="5">dUTP pyrophosphatase</fullName>
    </alternativeName>
</protein>
<comment type="function">
    <text evidence="5">This enzyme is involved in nucleotide metabolism: it produces dUMP, the immediate precursor of thymidine nucleotides and it decreases the intracellular concentration of dUTP so that uracil cannot be incorporated into DNA.</text>
</comment>
<keyword evidence="5" id="KW-0479">Metal-binding</keyword>
<feature type="compositionally biased region" description="Basic residues" evidence="6">
    <location>
        <begin position="196"/>
        <end position="205"/>
    </location>
</feature>
<evidence type="ECO:0000256" key="3">
    <source>
        <dbReference type="ARBA" id="ARBA00023080"/>
    </source>
</evidence>
<evidence type="ECO:0000259" key="7">
    <source>
        <dbReference type="Pfam" id="PF00692"/>
    </source>
</evidence>
<feature type="binding site" evidence="5">
    <location>
        <position position="299"/>
    </location>
    <ligand>
        <name>substrate</name>
    </ligand>
</feature>
<keyword evidence="9" id="KW-1185">Reference proteome</keyword>
<feature type="compositionally biased region" description="Basic residues" evidence="6">
    <location>
        <begin position="160"/>
        <end position="173"/>
    </location>
</feature>
<feature type="region of interest" description="Disordered" evidence="6">
    <location>
        <begin position="107"/>
        <end position="211"/>
    </location>
</feature>
<dbReference type="HAMAP" id="MF_00116">
    <property type="entry name" value="dUTPase_bact"/>
    <property type="match status" value="1"/>
</dbReference>
<feature type="compositionally biased region" description="Basic and acidic residues" evidence="6">
    <location>
        <begin position="69"/>
        <end position="81"/>
    </location>
</feature>
<comment type="cofactor">
    <cofactor evidence="5">
        <name>Mg(2+)</name>
        <dbReference type="ChEBI" id="CHEBI:18420"/>
    </cofactor>
</comment>
<dbReference type="GO" id="GO:0004170">
    <property type="term" value="F:dUTP diphosphatase activity"/>
    <property type="evidence" value="ECO:0007669"/>
    <property type="project" value="UniProtKB-UniRule"/>
</dbReference>
<dbReference type="Proteomes" id="UP000602124">
    <property type="component" value="Unassembled WGS sequence"/>
</dbReference>
<accession>A0A934IS46</accession>
<dbReference type="CDD" id="cd07557">
    <property type="entry name" value="trimeric_dUTPase"/>
    <property type="match status" value="1"/>
</dbReference>
<dbReference type="GO" id="GO:0046081">
    <property type="term" value="P:dUTP catabolic process"/>
    <property type="evidence" value="ECO:0007669"/>
    <property type="project" value="InterPro"/>
</dbReference>
<feature type="compositionally biased region" description="Basic residues" evidence="6">
    <location>
        <begin position="142"/>
        <end position="151"/>
    </location>
</feature>
<keyword evidence="2 5" id="KW-0378">Hydrolase</keyword>
<dbReference type="GO" id="GO:0006226">
    <property type="term" value="P:dUMP biosynthetic process"/>
    <property type="evidence" value="ECO:0007669"/>
    <property type="project" value="UniProtKB-UniRule"/>
</dbReference>
<sequence>MVRHRAGAGAAHQGRSGNERQIPGQARGNRAAGGRPCRLYRRQYRSGDHQPHHRQGHHDSGHGRRRLCHGQDERRGREYRGRQLLRRGRTDRECRWQRHLYHCRGRRLRRSGPRPGRGRHDLYRGEPRRGPRRPADIGHAGRTGRRRRHGRGNPPDGRSLLRRPQHDHRHFRGRDRGIEHDDLGRQEKGRAGHSAARPHQRRGRPTGRNLRGGARAVTIRIGLKWLAHGVGLPLPRQQTAGAAGLDLAAAIGPDEEMTIAPGDYAMVPTGLAIALPEGFEAQIRPRSGLAAKHGITVLNSPGTVDADYRGEVKILLINHGKLPFVLRRGERVAQMVVARVDAVELVEMDELDATERGTGGHGSTGR</sequence>
<dbReference type="Pfam" id="PF00692">
    <property type="entry name" value="dUTPase"/>
    <property type="match status" value="1"/>
</dbReference>
<feature type="compositionally biased region" description="Basic and acidic residues" evidence="6">
    <location>
        <begin position="174"/>
        <end position="190"/>
    </location>
</feature>
<dbReference type="InterPro" id="IPR029054">
    <property type="entry name" value="dUTPase-like"/>
</dbReference>
<feature type="binding site" evidence="5">
    <location>
        <begin position="286"/>
        <end position="288"/>
    </location>
    <ligand>
        <name>substrate</name>
    </ligand>
</feature>
<evidence type="ECO:0000313" key="9">
    <source>
        <dbReference type="Proteomes" id="UP000602124"/>
    </source>
</evidence>
<dbReference type="AlphaFoldDB" id="A0A934IS46"/>